<dbReference type="Pfam" id="PF02518">
    <property type="entry name" value="HATPase_c"/>
    <property type="match status" value="1"/>
</dbReference>
<dbReference type="PRINTS" id="PR00344">
    <property type="entry name" value="BCTRLSENSOR"/>
</dbReference>
<dbReference type="SMART" id="SM00388">
    <property type="entry name" value="HisKA"/>
    <property type="match status" value="1"/>
</dbReference>
<keyword evidence="8" id="KW-1133">Transmembrane helix</keyword>
<dbReference type="FunFam" id="3.30.565.10:FF:000006">
    <property type="entry name" value="Sensor histidine kinase WalK"/>
    <property type="match status" value="1"/>
</dbReference>
<dbReference type="CDD" id="cd06225">
    <property type="entry name" value="HAMP"/>
    <property type="match status" value="1"/>
</dbReference>
<dbReference type="Gene3D" id="3.30.565.10">
    <property type="entry name" value="Histidine kinase-like ATPase, C-terminal domain"/>
    <property type="match status" value="1"/>
</dbReference>
<dbReference type="InterPro" id="IPR036890">
    <property type="entry name" value="HATPase_C_sf"/>
</dbReference>
<evidence type="ECO:0000256" key="4">
    <source>
        <dbReference type="ARBA" id="ARBA00022553"/>
    </source>
</evidence>
<evidence type="ECO:0000259" key="10">
    <source>
        <dbReference type="PROSITE" id="PS50885"/>
    </source>
</evidence>
<reference evidence="12" key="1">
    <citation type="submission" date="2012-06" db="EMBL/GenBank/DDBJ databases">
        <title>Complete sequence of chromosome of Desulfomonile tiedjei DSM 6799.</title>
        <authorList>
            <person name="Lucas S."/>
            <person name="Copeland A."/>
            <person name="Lapidus A."/>
            <person name="Glavina del Rio T."/>
            <person name="Dalin E."/>
            <person name="Tice H."/>
            <person name="Bruce D."/>
            <person name="Goodwin L."/>
            <person name="Pitluck S."/>
            <person name="Peters L."/>
            <person name="Ovchinnikova G."/>
            <person name="Zeytun A."/>
            <person name="Lu M."/>
            <person name="Kyrpides N."/>
            <person name="Mavromatis K."/>
            <person name="Ivanova N."/>
            <person name="Brettin T."/>
            <person name="Detter J.C."/>
            <person name="Han C."/>
            <person name="Larimer F."/>
            <person name="Land M."/>
            <person name="Hauser L."/>
            <person name="Markowitz V."/>
            <person name="Cheng J.-F."/>
            <person name="Hugenholtz P."/>
            <person name="Woyke T."/>
            <person name="Wu D."/>
            <person name="Spring S."/>
            <person name="Schroeder M."/>
            <person name="Brambilla E."/>
            <person name="Klenk H.-P."/>
            <person name="Eisen J.A."/>
        </authorList>
    </citation>
    <scope>NUCLEOTIDE SEQUENCE [LARGE SCALE GENOMIC DNA]</scope>
    <source>
        <strain evidence="12">ATCC 49306 / DSM 6799 / DCB-1</strain>
    </source>
</reference>
<evidence type="ECO:0000259" key="9">
    <source>
        <dbReference type="PROSITE" id="PS50109"/>
    </source>
</evidence>
<dbReference type="SUPFAM" id="SSF158472">
    <property type="entry name" value="HAMP domain-like"/>
    <property type="match status" value="1"/>
</dbReference>
<dbReference type="SMART" id="SM00387">
    <property type="entry name" value="HATPase_c"/>
    <property type="match status" value="1"/>
</dbReference>
<evidence type="ECO:0000256" key="3">
    <source>
        <dbReference type="ARBA" id="ARBA00012438"/>
    </source>
</evidence>
<dbReference type="SUPFAM" id="SSF55874">
    <property type="entry name" value="ATPase domain of HSP90 chaperone/DNA topoisomerase II/histidine kinase"/>
    <property type="match status" value="1"/>
</dbReference>
<dbReference type="SMART" id="SM00304">
    <property type="entry name" value="HAMP"/>
    <property type="match status" value="1"/>
</dbReference>
<dbReference type="InterPro" id="IPR003594">
    <property type="entry name" value="HATPase_dom"/>
</dbReference>
<evidence type="ECO:0000256" key="6">
    <source>
        <dbReference type="ARBA" id="ARBA00022777"/>
    </source>
</evidence>
<evidence type="ECO:0000256" key="2">
    <source>
        <dbReference type="ARBA" id="ARBA00004370"/>
    </source>
</evidence>
<sequence length="493" mass="55819">MTIRRRLQVGSLLFAVFCLLIVGKVCLDARYTEQALNELRLDAEIVRSAFDLQVLADQWLSDPQEGSLLQWNAKNATLAKLLRRISESGRTDSRSIDELHQDHSRIRTIFGDIVQIRQENEELSNPKMSRVEQDLKQMLNVKLQSMASKASNTYRASESAVLITIRRSVDALLVLLILMLLLIIGNWIQVHRAIIYPLGILAHGAEIIGSGNLDHTVDIESKDEVGKVASSFNQMAANLKKTISQVEQEIKERRQAQVALQEQAAELARSNADLEQFAYAASHDLQEPLRNISSCMQMLERWYRDSLGAEGKQLICYAVDSANRMKDLINDLLVYSRVGARVKEFRLTDTARVFDSAAANLRLAIIESGAMITRDDLPRILADDILLIQVFQNLLSNALKFRGRDDLQIHVSAKQRDSEWVFSVQDNGIGIEPEFFERIFSIFQRLHTRAEYPGTGIGLALTKRILDHHGGKIWVESEYGKGSTFFFTIPDRR</sequence>
<dbReference type="PROSITE" id="PS50109">
    <property type="entry name" value="HIS_KIN"/>
    <property type="match status" value="1"/>
</dbReference>
<organism evidence="11 12">
    <name type="scientific">Desulfomonile tiedjei (strain ATCC 49306 / DSM 6799 / DCB-1)</name>
    <dbReference type="NCBI Taxonomy" id="706587"/>
    <lineage>
        <taxon>Bacteria</taxon>
        <taxon>Pseudomonadati</taxon>
        <taxon>Thermodesulfobacteriota</taxon>
        <taxon>Desulfomonilia</taxon>
        <taxon>Desulfomonilales</taxon>
        <taxon>Desulfomonilaceae</taxon>
        <taxon>Desulfomonile</taxon>
    </lineage>
</organism>
<dbReference type="InterPro" id="IPR036097">
    <property type="entry name" value="HisK_dim/P_sf"/>
</dbReference>
<keyword evidence="6 11" id="KW-0418">Kinase</keyword>
<dbReference type="CDD" id="cd00082">
    <property type="entry name" value="HisKA"/>
    <property type="match status" value="1"/>
</dbReference>
<dbReference type="SUPFAM" id="SSF47384">
    <property type="entry name" value="Homodimeric domain of signal transducing histidine kinase"/>
    <property type="match status" value="1"/>
</dbReference>
<gene>
    <name evidence="11" type="ordered locus">Desti_1060</name>
</gene>
<keyword evidence="8" id="KW-0472">Membrane</keyword>
<dbReference type="PANTHER" id="PTHR43304">
    <property type="entry name" value="PHYTOCHROME-LIKE PROTEIN CPH1"/>
    <property type="match status" value="1"/>
</dbReference>
<comment type="subcellular location">
    <subcellularLocation>
        <location evidence="2">Membrane</location>
    </subcellularLocation>
</comment>
<keyword evidence="7" id="KW-0175">Coiled coil</keyword>
<dbReference type="Gene3D" id="1.10.287.130">
    <property type="match status" value="1"/>
</dbReference>
<dbReference type="Gene3D" id="6.10.340.10">
    <property type="match status" value="1"/>
</dbReference>
<name>I4C2I5_DESTA</name>
<dbReference type="Proteomes" id="UP000006055">
    <property type="component" value="Chromosome"/>
</dbReference>
<feature type="transmembrane region" description="Helical" evidence="8">
    <location>
        <begin position="171"/>
        <end position="188"/>
    </location>
</feature>
<evidence type="ECO:0000256" key="5">
    <source>
        <dbReference type="ARBA" id="ARBA00022679"/>
    </source>
</evidence>
<dbReference type="GO" id="GO:0000155">
    <property type="term" value="F:phosphorelay sensor kinase activity"/>
    <property type="evidence" value="ECO:0007669"/>
    <property type="project" value="InterPro"/>
</dbReference>
<dbReference type="InterPro" id="IPR003661">
    <property type="entry name" value="HisK_dim/P_dom"/>
</dbReference>
<dbReference type="EMBL" id="CP003360">
    <property type="protein sequence ID" value="AFM23776.1"/>
    <property type="molecule type" value="Genomic_DNA"/>
</dbReference>
<dbReference type="KEGG" id="dti:Desti_1060"/>
<keyword evidence="4" id="KW-0597">Phosphoprotein</keyword>
<dbReference type="EC" id="2.7.13.3" evidence="3"/>
<dbReference type="AlphaFoldDB" id="I4C2I5"/>
<dbReference type="PROSITE" id="PS50885">
    <property type="entry name" value="HAMP"/>
    <property type="match status" value="1"/>
</dbReference>
<dbReference type="InterPro" id="IPR003660">
    <property type="entry name" value="HAMP_dom"/>
</dbReference>
<evidence type="ECO:0000313" key="12">
    <source>
        <dbReference type="Proteomes" id="UP000006055"/>
    </source>
</evidence>
<evidence type="ECO:0000256" key="8">
    <source>
        <dbReference type="SAM" id="Phobius"/>
    </source>
</evidence>
<dbReference type="PANTHER" id="PTHR43304:SF1">
    <property type="entry name" value="PAC DOMAIN-CONTAINING PROTEIN"/>
    <property type="match status" value="1"/>
</dbReference>
<dbReference type="GO" id="GO:0016020">
    <property type="term" value="C:membrane"/>
    <property type="evidence" value="ECO:0007669"/>
    <property type="project" value="UniProtKB-SubCell"/>
</dbReference>
<keyword evidence="12" id="KW-1185">Reference proteome</keyword>
<keyword evidence="8" id="KW-0812">Transmembrane</keyword>
<evidence type="ECO:0000313" key="11">
    <source>
        <dbReference type="EMBL" id="AFM23776.1"/>
    </source>
</evidence>
<evidence type="ECO:0000256" key="7">
    <source>
        <dbReference type="SAM" id="Coils"/>
    </source>
</evidence>
<accession>I4C2I5</accession>
<dbReference type="STRING" id="706587.Desti_1060"/>
<keyword evidence="5" id="KW-0808">Transferase</keyword>
<dbReference type="InterPro" id="IPR004358">
    <property type="entry name" value="Sig_transdc_His_kin-like_C"/>
</dbReference>
<dbReference type="OrthoDB" id="5524356at2"/>
<feature type="domain" description="HAMP" evidence="10">
    <location>
        <begin position="192"/>
        <end position="244"/>
    </location>
</feature>
<dbReference type="Pfam" id="PF00512">
    <property type="entry name" value="HisKA"/>
    <property type="match status" value="1"/>
</dbReference>
<dbReference type="InterPro" id="IPR052162">
    <property type="entry name" value="Sensor_kinase/Photoreceptor"/>
</dbReference>
<feature type="domain" description="Histidine kinase" evidence="9">
    <location>
        <begin position="280"/>
        <end position="493"/>
    </location>
</feature>
<dbReference type="eggNOG" id="COG2770">
    <property type="taxonomic scope" value="Bacteria"/>
</dbReference>
<dbReference type="eggNOG" id="COG4251">
    <property type="taxonomic scope" value="Bacteria"/>
</dbReference>
<comment type="catalytic activity">
    <reaction evidence="1">
        <text>ATP + protein L-histidine = ADP + protein N-phospho-L-histidine.</text>
        <dbReference type="EC" id="2.7.13.3"/>
    </reaction>
</comment>
<feature type="coiled-coil region" evidence="7">
    <location>
        <begin position="229"/>
        <end position="266"/>
    </location>
</feature>
<dbReference type="RefSeq" id="WP_014808929.1">
    <property type="nucleotide sequence ID" value="NC_018025.1"/>
</dbReference>
<proteinExistence type="predicted"/>
<protein>
    <recommendedName>
        <fullName evidence="3">histidine kinase</fullName>
        <ecNumber evidence="3">2.7.13.3</ecNumber>
    </recommendedName>
</protein>
<dbReference type="HOGENOM" id="CLU_000445_114_71_7"/>
<evidence type="ECO:0000256" key="1">
    <source>
        <dbReference type="ARBA" id="ARBA00000085"/>
    </source>
</evidence>
<dbReference type="InterPro" id="IPR005467">
    <property type="entry name" value="His_kinase_dom"/>
</dbReference>
<dbReference type="Pfam" id="PF00672">
    <property type="entry name" value="HAMP"/>
    <property type="match status" value="1"/>
</dbReference>